<dbReference type="InterPro" id="IPR004090">
    <property type="entry name" value="Chemotax_Me-accpt_rcpt"/>
</dbReference>
<evidence type="ECO:0000259" key="5">
    <source>
        <dbReference type="PROSITE" id="PS50111"/>
    </source>
</evidence>
<name>A0ABZ3IZX2_SPOA4</name>
<organism evidence="7 8">
    <name type="scientific">Sporomusa acidovorans (strain ATCC 49682 / DSM 3132 / Mol)</name>
    <dbReference type="NCBI Taxonomy" id="1123286"/>
    <lineage>
        <taxon>Bacteria</taxon>
        <taxon>Bacillati</taxon>
        <taxon>Bacillota</taxon>
        <taxon>Negativicutes</taxon>
        <taxon>Selenomonadales</taxon>
        <taxon>Sporomusaceae</taxon>
        <taxon>Sporomusa</taxon>
    </lineage>
</organism>
<gene>
    <name evidence="7" type="primary">mcpA_5</name>
    <name evidence="7" type="ORF">SPACI_016660</name>
</gene>
<keyword evidence="8" id="KW-1185">Reference proteome</keyword>
<dbReference type="CDD" id="cd11386">
    <property type="entry name" value="MCP_signal"/>
    <property type="match status" value="1"/>
</dbReference>
<dbReference type="SMART" id="SM00283">
    <property type="entry name" value="MA"/>
    <property type="match status" value="1"/>
</dbReference>
<evidence type="ECO:0000313" key="7">
    <source>
        <dbReference type="EMBL" id="XFO71632.1"/>
    </source>
</evidence>
<accession>A0ABZ3IZX2</accession>
<dbReference type="Gene3D" id="1.10.287.950">
    <property type="entry name" value="Methyl-accepting chemotaxis protein"/>
    <property type="match status" value="1"/>
</dbReference>
<sequence>MNSAGIRRKRRLRPRIRFNGEAHLFITWYARRMAKPIQALEMVAKRIAAGDISQVRLGIVSNDEIGRLGKSFEQMAENLRGLIRKITEASEQVAASSEELSANADQSAQASSQVAQVIAGMANGAEKQMKAVGDTALVINRMAEGVQQIAANADVVSGFSKKSADSAQEGSQAIEKAMTQMENIEKTVNRSAEVVTKLGERSQEIGQIVNTIVGIAGQTNLLALNAAIEAARAGEMGRGFAVVADEVRKLAEQSQDAAKQIAKLITEIQKDTDSAVLAMDDGTKEVSIGTEVVNGAGKTFEEIFRSINDVSVQMKEISTAIRQMASGSQQIVGSVHEIETISKEASGHAQTVSAATEEQSATMEEIAASSQALARMATDLTQAISYFKV</sequence>
<dbReference type="Proteomes" id="UP000216052">
    <property type="component" value="Chromosome"/>
</dbReference>
<dbReference type="PANTHER" id="PTHR32089">
    <property type="entry name" value="METHYL-ACCEPTING CHEMOTAXIS PROTEIN MCPB"/>
    <property type="match status" value="1"/>
</dbReference>
<feature type="coiled-coil region" evidence="4">
    <location>
        <begin position="72"/>
        <end position="99"/>
    </location>
</feature>
<dbReference type="PANTHER" id="PTHR32089:SF112">
    <property type="entry name" value="LYSOZYME-LIKE PROTEIN-RELATED"/>
    <property type="match status" value="1"/>
</dbReference>
<dbReference type="PROSITE" id="PS50885">
    <property type="entry name" value="HAMP"/>
    <property type="match status" value="1"/>
</dbReference>
<dbReference type="InterPro" id="IPR003660">
    <property type="entry name" value="HAMP_dom"/>
</dbReference>
<dbReference type="SMART" id="SM00304">
    <property type="entry name" value="HAMP"/>
    <property type="match status" value="1"/>
</dbReference>
<dbReference type="SUPFAM" id="SSF58104">
    <property type="entry name" value="Methyl-accepting chemotaxis protein (MCP) signaling domain"/>
    <property type="match status" value="1"/>
</dbReference>
<comment type="similarity">
    <text evidence="2">Belongs to the methyl-accepting chemotaxis (MCP) protein family.</text>
</comment>
<evidence type="ECO:0000259" key="6">
    <source>
        <dbReference type="PROSITE" id="PS50885"/>
    </source>
</evidence>
<evidence type="ECO:0000256" key="1">
    <source>
        <dbReference type="ARBA" id="ARBA00023224"/>
    </source>
</evidence>
<keyword evidence="4" id="KW-0175">Coiled coil</keyword>
<feature type="domain" description="HAMP" evidence="6">
    <location>
        <begin position="31"/>
        <end position="84"/>
    </location>
</feature>
<feature type="domain" description="Methyl-accepting transducer" evidence="5">
    <location>
        <begin position="103"/>
        <end position="339"/>
    </location>
</feature>
<evidence type="ECO:0000256" key="3">
    <source>
        <dbReference type="PROSITE-ProRule" id="PRU00284"/>
    </source>
</evidence>
<dbReference type="InterPro" id="IPR004089">
    <property type="entry name" value="MCPsignal_dom"/>
</dbReference>
<feature type="coiled-coil region" evidence="4">
    <location>
        <begin position="167"/>
        <end position="194"/>
    </location>
</feature>
<evidence type="ECO:0000256" key="4">
    <source>
        <dbReference type="SAM" id="Coils"/>
    </source>
</evidence>
<proteinExistence type="inferred from homology"/>
<dbReference type="PRINTS" id="PR00260">
    <property type="entry name" value="CHEMTRNSDUCR"/>
</dbReference>
<dbReference type="PROSITE" id="PS50111">
    <property type="entry name" value="CHEMOTAXIS_TRANSDUC_2"/>
    <property type="match status" value="1"/>
</dbReference>
<reference evidence="7" key="1">
    <citation type="submission" date="2024-05" db="EMBL/GenBank/DDBJ databases">
        <title>Isolation and characterization of Sporomusa carbonis sp. nov., a carboxydotrophic hydrogenogen in the genus of Sporomusa isolated from a charcoal burning pile.</title>
        <authorList>
            <person name="Boeer T."/>
            <person name="Rosenbaum F."/>
            <person name="Eysell L."/>
            <person name="Mueller V."/>
            <person name="Daniel R."/>
            <person name="Poehlein A."/>
        </authorList>
    </citation>
    <scope>NUCLEOTIDE SEQUENCE [LARGE SCALE GENOMIC DNA]</scope>
    <source>
        <strain evidence="7">DSM 3132</strain>
    </source>
</reference>
<dbReference type="RefSeq" id="WP_093794515.1">
    <property type="nucleotide sequence ID" value="NZ_CP155571.1"/>
</dbReference>
<dbReference type="Pfam" id="PF00015">
    <property type="entry name" value="MCPsignal"/>
    <property type="match status" value="1"/>
</dbReference>
<evidence type="ECO:0000313" key="8">
    <source>
        <dbReference type="Proteomes" id="UP000216052"/>
    </source>
</evidence>
<dbReference type="Gene3D" id="6.10.340.10">
    <property type="match status" value="1"/>
</dbReference>
<protein>
    <submittedName>
        <fullName evidence="7">Methyl-accepting chemotaxis protein McpA</fullName>
    </submittedName>
</protein>
<keyword evidence="1 3" id="KW-0807">Transducer</keyword>
<evidence type="ECO:0000256" key="2">
    <source>
        <dbReference type="ARBA" id="ARBA00029447"/>
    </source>
</evidence>
<dbReference type="EMBL" id="CP155571">
    <property type="protein sequence ID" value="XFO71632.1"/>
    <property type="molecule type" value="Genomic_DNA"/>
</dbReference>
<dbReference type="CDD" id="cd06225">
    <property type="entry name" value="HAMP"/>
    <property type="match status" value="1"/>
</dbReference>
<dbReference type="Pfam" id="PF00672">
    <property type="entry name" value="HAMP"/>
    <property type="match status" value="1"/>
</dbReference>